<reference evidence="1" key="1">
    <citation type="submission" date="2019-02" db="EMBL/GenBank/DDBJ databases">
        <authorList>
            <person name="Gruber-Vodicka R. H."/>
            <person name="Seah K. B. B."/>
        </authorList>
    </citation>
    <scope>NUCLEOTIDE SEQUENCE</scope>
    <source>
        <strain evidence="1">BECK_BY7</strain>
    </source>
</reference>
<dbReference type="AlphaFoldDB" id="A0A450WJP6"/>
<evidence type="ECO:0000313" key="1">
    <source>
        <dbReference type="EMBL" id="VFK17253.1"/>
    </source>
</evidence>
<accession>A0A450WJP6</accession>
<dbReference type="EMBL" id="CAADFN010000030">
    <property type="protein sequence ID" value="VFK17253.1"/>
    <property type="molecule type" value="Genomic_DNA"/>
</dbReference>
<name>A0A450WJP6_9GAMM</name>
<sequence length="108" mass="12190">MIKGLLRGETPEQVLQYASKRLKATGEELLDALSGELTQEHVFVISEILSHIEDLERRIAVFFRQLLTKLEPYKPVLQAMQTIPGLGGPQPLDRIWEEISSDFGSSKI</sequence>
<organism evidence="1">
    <name type="scientific">Candidatus Kentrum sp. LFY</name>
    <dbReference type="NCBI Taxonomy" id="2126342"/>
    <lineage>
        <taxon>Bacteria</taxon>
        <taxon>Pseudomonadati</taxon>
        <taxon>Pseudomonadota</taxon>
        <taxon>Gammaproteobacteria</taxon>
        <taxon>Candidatus Kentrum</taxon>
    </lineage>
</organism>
<proteinExistence type="predicted"/>
<protein>
    <submittedName>
        <fullName evidence="1">Uncharacterized protein</fullName>
    </submittedName>
</protein>
<gene>
    <name evidence="1" type="ORF">BECKLFY1418C_GA0070996_10301</name>
</gene>